<dbReference type="SUPFAM" id="SSF54862">
    <property type="entry name" value="4Fe-4S ferredoxins"/>
    <property type="match status" value="1"/>
</dbReference>
<dbReference type="Pfam" id="PF04432">
    <property type="entry name" value="FrhB_FdhB_C"/>
    <property type="match status" value="1"/>
</dbReference>
<dbReference type="Gene3D" id="3.30.70.20">
    <property type="match status" value="1"/>
</dbReference>
<dbReference type="Proteomes" id="UP001211421">
    <property type="component" value="Unassembled WGS sequence"/>
</dbReference>
<dbReference type="InterPro" id="IPR017900">
    <property type="entry name" value="4Fe4S_Fe_S_CS"/>
</dbReference>
<dbReference type="PANTHER" id="PTHR43193">
    <property type="match status" value="1"/>
</dbReference>
<reference evidence="5" key="1">
    <citation type="submission" date="2023-01" db="EMBL/GenBank/DDBJ databases">
        <title>Human gut microbiome strain richness.</title>
        <authorList>
            <person name="Chen-Liaw A."/>
        </authorList>
    </citation>
    <scope>NUCLEOTIDE SEQUENCE</scope>
    <source>
        <strain evidence="5">D59st1_B8_D59t2_181005</strain>
    </source>
</reference>
<organism evidence="5 6">
    <name type="scientific">Ruminococcus bicirculans</name>
    <name type="common">ex Wegman et al. 2014</name>
    <dbReference type="NCBI Taxonomy" id="1160721"/>
    <lineage>
        <taxon>Bacteria</taxon>
        <taxon>Bacillati</taxon>
        <taxon>Bacillota</taxon>
        <taxon>Clostridia</taxon>
        <taxon>Eubacteriales</taxon>
        <taxon>Oscillospiraceae</taxon>
        <taxon>Ruminococcus</taxon>
    </lineage>
</organism>
<dbReference type="EMBL" id="JAQMLS010000003">
    <property type="protein sequence ID" value="MDB8741654.1"/>
    <property type="molecule type" value="Genomic_DNA"/>
</dbReference>
<sequence length="377" mass="42948">MMDSLICEYKKCTGCAACFSICPKNCITMHADDEGFLRPKIDDSMCINCNRCKKVCPINKKSMEDNKFPTAFAVKHKNDSVREKSSSGGVFTAVSEIILKSSGVVIGAGFDENFMVKHKICNNVESLDELRRSKYVQSRIGTVLQDTKKYLDKGINVLFVGTPCQVDGLLSYLGKTYTNLYTIDFICHGVPSPMAWKKYMEFRRKSANAEITDISFRSKELGWKNYSMKIDFSNGNKYSSTVSEDMYLRSFIMDMDLRPSCYDCHFKTIHHLSDFTVADYWGADKQIPEWNDNKGISLVLAHSEKAINLLAECNSVDVLEVPFERAIEGNPSLTTSVKQPNLRKKFMREIQIKSFDKLHDKYCGNNILAKVRRKMPR</sequence>
<dbReference type="InterPro" id="IPR017896">
    <property type="entry name" value="4Fe4S_Fe-S-bd"/>
</dbReference>
<dbReference type="PROSITE" id="PS00198">
    <property type="entry name" value="4FE4S_FER_1"/>
    <property type="match status" value="2"/>
</dbReference>
<dbReference type="GO" id="GO:0051536">
    <property type="term" value="F:iron-sulfur cluster binding"/>
    <property type="evidence" value="ECO:0007669"/>
    <property type="project" value="UniProtKB-KW"/>
</dbReference>
<protein>
    <submittedName>
        <fullName evidence="5">Coenzyme F420 hydrogenase/dehydrogenase, beta subunit C-terminal domain</fullName>
    </submittedName>
</protein>
<name>A0AAW6DV79_9FIRM</name>
<evidence type="ECO:0000256" key="1">
    <source>
        <dbReference type="ARBA" id="ARBA00022723"/>
    </source>
</evidence>
<evidence type="ECO:0000256" key="3">
    <source>
        <dbReference type="ARBA" id="ARBA00023014"/>
    </source>
</evidence>
<accession>A0AAW6DV79</accession>
<dbReference type="AlphaFoldDB" id="A0AAW6DV79"/>
<proteinExistence type="predicted"/>
<dbReference type="PANTHER" id="PTHR43193:SF2">
    <property type="entry name" value="POLYFERREDOXIN PROTEIN FWDF"/>
    <property type="match status" value="1"/>
</dbReference>
<evidence type="ECO:0000313" key="6">
    <source>
        <dbReference type="Proteomes" id="UP001211421"/>
    </source>
</evidence>
<dbReference type="GO" id="GO:0046872">
    <property type="term" value="F:metal ion binding"/>
    <property type="evidence" value="ECO:0007669"/>
    <property type="project" value="UniProtKB-KW"/>
</dbReference>
<dbReference type="PROSITE" id="PS51379">
    <property type="entry name" value="4FE4S_FER_2"/>
    <property type="match status" value="2"/>
</dbReference>
<keyword evidence="1" id="KW-0479">Metal-binding</keyword>
<dbReference type="InterPro" id="IPR052977">
    <property type="entry name" value="Polyferredoxin-like_ET"/>
</dbReference>
<evidence type="ECO:0000313" key="5">
    <source>
        <dbReference type="EMBL" id="MDB8741654.1"/>
    </source>
</evidence>
<evidence type="ECO:0000256" key="2">
    <source>
        <dbReference type="ARBA" id="ARBA00023004"/>
    </source>
</evidence>
<keyword evidence="2" id="KW-0408">Iron</keyword>
<evidence type="ECO:0000259" key="4">
    <source>
        <dbReference type="PROSITE" id="PS51379"/>
    </source>
</evidence>
<keyword evidence="3" id="KW-0411">Iron-sulfur</keyword>
<feature type="domain" description="4Fe-4S ferredoxin-type" evidence="4">
    <location>
        <begin position="37"/>
        <end position="66"/>
    </location>
</feature>
<gene>
    <name evidence="5" type="ORF">PNV70_06190</name>
</gene>
<comment type="caution">
    <text evidence="5">The sequence shown here is derived from an EMBL/GenBank/DDBJ whole genome shotgun (WGS) entry which is preliminary data.</text>
</comment>
<feature type="domain" description="4Fe-4S ferredoxin-type" evidence="4">
    <location>
        <begin position="3"/>
        <end position="32"/>
    </location>
</feature>
<dbReference type="Pfam" id="PF12838">
    <property type="entry name" value="Fer4_7"/>
    <property type="match status" value="1"/>
</dbReference>
<dbReference type="InterPro" id="IPR007525">
    <property type="entry name" value="FrhB_FdhB_C"/>
</dbReference>